<dbReference type="AlphaFoldDB" id="A0A0G1S2V9"/>
<evidence type="ECO:0000313" key="2">
    <source>
        <dbReference type="Proteomes" id="UP000034364"/>
    </source>
</evidence>
<sequence>MIIEVVIAFAVVAVALAGLVQIATRSTTNSGAAKRQAVATAHATKPLEFLEGEKEILGWEAFKATYNGNKCFDGVAIFNFASCAITGTEYTSTLGFTNSSTIPTGGGYPVEQITIVSQVTWREGSNTLKSVQTKVFTRY</sequence>
<reference evidence="1 2" key="1">
    <citation type="journal article" date="2015" name="Nature">
        <title>rRNA introns, odd ribosomes, and small enigmatic genomes across a large radiation of phyla.</title>
        <authorList>
            <person name="Brown C.T."/>
            <person name="Hug L.A."/>
            <person name="Thomas B.C."/>
            <person name="Sharon I."/>
            <person name="Castelle C.J."/>
            <person name="Singh A."/>
            <person name="Wilkins M.J."/>
            <person name="Williams K.H."/>
            <person name="Banfield J.F."/>
        </authorList>
    </citation>
    <scope>NUCLEOTIDE SEQUENCE [LARGE SCALE GENOMIC DNA]</scope>
</reference>
<evidence type="ECO:0000313" key="1">
    <source>
        <dbReference type="EMBL" id="KKU63677.1"/>
    </source>
</evidence>
<comment type="caution">
    <text evidence="1">The sequence shown here is derived from an EMBL/GenBank/DDBJ whole genome shotgun (WGS) entry which is preliminary data.</text>
</comment>
<organism evidence="1 2">
    <name type="scientific">Candidatus Amesbacteria bacterium GW2011_GWA1_47_16</name>
    <dbReference type="NCBI Taxonomy" id="1618353"/>
    <lineage>
        <taxon>Bacteria</taxon>
        <taxon>Candidatus Amesiibacteriota</taxon>
    </lineage>
</organism>
<accession>A0A0G1S2V9</accession>
<gene>
    <name evidence="1" type="ORF">UX87_C0019G0044</name>
</gene>
<proteinExistence type="predicted"/>
<dbReference type="EMBL" id="LCNV01000019">
    <property type="protein sequence ID" value="KKU63677.1"/>
    <property type="molecule type" value="Genomic_DNA"/>
</dbReference>
<name>A0A0G1S2V9_9BACT</name>
<protein>
    <submittedName>
        <fullName evidence="1">Uncharacterized protein</fullName>
    </submittedName>
</protein>
<dbReference type="Proteomes" id="UP000034364">
    <property type="component" value="Unassembled WGS sequence"/>
</dbReference>